<dbReference type="EMBL" id="WMBC01000012">
    <property type="protein sequence ID" value="MTD62218.1"/>
    <property type="molecule type" value="Genomic_DNA"/>
</dbReference>
<dbReference type="PANTHER" id="PTHR21581">
    <property type="entry name" value="D-ALANYL-D-ALANINE CARBOXYPEPTIDASE"/>
    <property type="match status" value="1"/>
</dbReference>
<feature type="signal peptide" evidence="10">
    <location>
        <begin position="1"/>
        <end position="32"/>
    </location>
</feature>
<dbReference type="GO" id="GO:0006508">
    <property type="term" value="P:proteolysis"/>
    <property type="evidence" value="ECO:0007669"/>
    <property type="project" value="InterPro"/>
</dbReference>
<dbReference type="Proteomes" id="UP000437824">
    <property type="component" value="Unassembled WGS sequence"/>
</dbReference>
<evidence type="ECO:0000256" key="10">
    <source>
        <dbReference type="SAM" id="SignalP"/>
    </source>
</evidence>
<proteinExistence type="inferred from homology"/>
<dbReference type="InterPro" id="IPR001967">
    <property type="entry name" value="Peptidase_S11_N"/>
</dbReference>
<feature type="active site" description="Acyl-ester intermediate" evidence="7">
    <location>
        <position position="98"/>
    </location>
</feature>
<dbReference type="GO" id="GO:0009002">
    <property type="term" value="F:serine-type D-Ala-D-Ala carboxypeptidase activity"/>
    <property type="evidence" value="ECO:0007669"/>
    <property type="project" value="InterPro"/>
</dbReference>
<evidence type="ECO:0000256" key="6">
    <source>
        <dbReference type="ARBA" id="ARBA00023316"/>
    </source>
</evidence>
<evidence type="ECO:0000256" key="9">
    <source>
        <dbReference type="RuleBase" id="RU004016"/>
    </source>
</evidence>
<accession>A0A844GNQ7</accession>
<dbReference type="GO" id="GO:0008360">
    <property type="term" value="P:regulation of cell shape"/>
    <property type="evidence" value="ECO:0007669"/>
    <property type="project" value="UniProtKB-KW"/>
</dbReference>
<sequence length="415" mass="45981">MFKRKFHKRMKQLISAALCAGLFATQPGIIYAAEDDPIITATPVPEHSAYYSQAADTDSIKGWPTGPSIEGQSAVLMDAVTDTVLYSKNADEKLYPASITKIMTALLACENLDMNDTITMSQEAAYGIESGSSSIYAETGEVFTVEQALMALMLESANEMALALAEKVSGSVKKFVELMNQRAEQLGCHNTHFNNPNGLHDEKHYTTANDMMKIAKAAWYNPLYRKFVTTQVYEVPPTNMQPETRYFLNHHKMMAGQSYAYDGVLGGKTGYTTNAGNTLVTYAKRGNMVLVAVVLNSTNGAFPDTASLLDYGFDNFEKVDMNVDLNPVPARYLPSEKYLLKSTDDICPFYYIRHVYVTVPTGTDVSTLEKKQKVLPNSVGPKRIKSKYYLDGHMVGYGMQYEKEILSDLLSGISF</sequence>
<evidence type="ECO:0000256" key="3">
    <source>
        <dbReference type="ARBA" id="ARBA00022801"/>
    </source>
</evidence>
<keyword evidence="6" id="KW-0961">Cell wall biogenesis/degradation</keyword>
<dbReference type="InterPro" id="IPR018044">
    <property type="entry name" value="Peptidase_S11"/>
</dbReference>
<feature type="chain" id="PRO_5032741738" evidence="10">
    <location>
        <begin position="33"/>
        <end position="415"/>
    </location>
</feature>
<evidence type="ECO:0000256" key="2">
    <source>
        <dbReference type="ARBA" id="ARBA00022729"/>
    </source>
</evidence>
<feature type="domain" description="Peptidase S11 D-alanyl-D-alanine carboxypeptidase A N-terminal" evidence="11">
    <location>
        <begin position="66"/>
        <end position="298"/>
    </location>
</feature>
<comment type="similarity">
    <text evidence="1 9">Belongs to the peptidase S11 family.</text>
</comment>
<dbReference type="PANTHER" id="PTHR21581:SF33">
    <property type="entry name" value="D-ALANYL-D-ALANINE CARBOXYPEPTIDASE DACB"/>
    <property type="match status" value="1"/>
</dbReference>
<evidence type="ECO:0000313" key="12">
    <source>
        <dbReference type="EMBL" id="MTD62218.1"/>
    </source>
</evidence>
<dbReference type="InterPro" id="IPR012338">
    <property type="entry name" value="Beta-lactam/transpept-like"/>
</dbReference>
<reference evidence="12 13" key="1">
    <citation type="submission" date="2019-11" db="EMBL/GenBank/DDBJ databases">
        <title>Draft genome sequence of Blautia luti DSM 14534T, isolated from human stool.</title>
        <authorList>
            <person name="Ortiz R."/>
            <person name="Melis-Arcos F."/>
            <person name="Covarrubias P."/>
            <person name="Cardenas J.P."/>
            <person name="Perez-Donoso J."/>
            <person name="Almonacid D."/>
        </authorList>
    </citation>
    <scope>NUCLEOTIDE SEQUENCE [LARGE SCALE GENOMIC DNA]</scope>
    <source>
        <strain evidence="12 13">DSM 14534</strain>
    </source>
</reference>
<evidence type="ECO:0000256" key="5">
    <source>
        <dbReference type="ARBA" id="ARBA00022984"/>
    </source>
</evidence>
<keyword evidence="12" id="KW-0121">Carboxypeptidase</keyword>
<dbReference type="AlphaFoldDB" id="A0A844GNQ7"/>
<feature type="active site" evidence="7">
    <location>
        <position position="156"/>
    </location>
</feature>
<dbReference type="Gene3D" id="3.40.710.10">
    <property type="entry name" value="DD-peptidase/beta-lactamase superfamily"/>
    <property type="match status" value="1"/>
</dbReference>
<keyword evidence="12" id="KW-0645">Protease</keyword>
<dbReference type="GO" id="GO:0009252">
    <property type="term" value="P:peptidoglycan biosynthetic process"/>
    <property type="evidence" value="ECO:0007669"/>
    <property type="project" value="UniProtKB-KW"/>
</dbReference>
<keyword evidence="2 10" id="KW-0732">Signal</keyword>
<evidence type="ECO:0000256" key="1">
    <source>
        <dbReference type="ARBA" id="ARBA00007164"/>
    </source>
</evidence>
<evidence type="ECO:0000259" key="11">
    <source>
        <dbReference type="Pfam" id="PF00768"/>
    </source>
</evidence>
<organism evidence="12 13">
    <name type="scientific">Blautia luti DSM 14534 = JCM 17040</name>
    <dbReference type="NCBI Taxonomy" id="649762"/>
    <lineage>
        <taxon>Bacteria</taxon>
        <taxon>Bacillati</taxon>
        <taxon>Bacillota</taxon>
        <taxon>Clostridia</taxon>
        <taxon>Lachnospirales</taxon>
        <taxon>Lachnospiraceae</taxon>
        <taxon>Blautia</taxon>
    </lineage>
</organism>
<feature type="active site" description="Proton acceptor" evidence="7">
    <location>
        <position position="101"/>
    </location>
</feature>
<dbReference type="Pfam" id="PF00768">
    <property type="entry name" value="Peptidase_S11"/>
    <property type="match status" value="1"/>
</dbReference>
<keyword evidence="3" id="KW-0378">Hydrolase</keyword>
<feature type="binding site" evidence="8">
    <location>
        <position position="268"/>
    </location>
    <ligand>
        <name>substrate</name>
    </ligand>
</feature>
<evidence type="ECO:0000256" key="7">
    <source>
        <dbReference type="PIRSR" id="PIRSR618044-1"/>
    </source>
</evidence>
<dbReference type="PRINTS" id="PR00725">
    <property type="entry name" value="DADACBPTASE1"/>
</dbReference>
<comment type="caution">
    <text evidence="12">The sequence shown here is derived from an EMBL/GenBank/DDBJ whole genome shotgun (WGS) entry which is preliminary data.</text>
</comment>
<gene>
    <name evidence="12" type="ORF">GKZ57_13455</name>
</gene>
<keyword evidence="4" id="KW-0133">Cell shape</keyword>
<dbReference type="SUPFAM" id="SSF56601">
    <property type="entry name" value="beta-lactamase/transpeptidase-like"/>
    <property type="match status" value="1"/>
</dbReference>
<evidence type="ECO:0000313" key="13">
    <source>
        <dbReference type="Proteomes" id="UP000437824"/>
    </source>
</evidence>
<dbReference type="GO" id="GO:0071555">
    <property type="term" value="P:cell wall organization"/>
    <property type="evidence" value="ECO:0007669"/>
    <property type="project" value="UniProtKB-KW"/>
</dbReference>
<evidence type="ECO:0000256" key="4">
    <source>
        <dbReference type="ARBA" id="ARBA00022960"/>
    </source>
</evidence>
<evidence type="ECO:0000256" key="8">
    <source>
        <dbReference type="PIRSR" id="PIRSR618044-2"/>
    </source>
</evidence>
<keyword evidence="5" id="KW-0573">Peptidoglycan synthesis</keyword>
<name>A0A844GNQ7_9FIRM</name>
<protein>
    <submittedName>
        <fullName evidence="12">D-alanyl-D-alanine carboxypeptidase</fullName>
    </submittedName>
</protein>